<gene>
    <name evidence="5" type="ORF">AWB78_04850</name>
</gene>
<dbReference type="SUPFAM" id="SSF55073">
    <property type="entry name" value="Nucleotide cyclase"/>
    <property type="match status" value="1"/>
</dbReference>
<evidence type="ECO:0000256" key="1">
    <source>
        <dbReference type="ARBA" id="ARBA00012528"/>
    </source>
</evidence>
<dbReference type="NCBIfam" id="TIGR00254">
    <property type="entry name" value="GGDEF"/>
    <property type="match status" value="1"/>
</dbReference>
<dbReference type="GO" id="GO:0005886">
    <property type="term" value="C:plasma membrane"/>
    <property type="evidence" value="ECO:0007669"/>
    <property type="project" value="TreeGrafter"/>
</dbReference>
<dbReference type="Gene3D" id="3.30.70.270">
    <property type="match status" value="1"/>
</dbReference>
<evidence type="ECO:0000313" key="5">
    <source>
        <dbReference type="EMBL" id="SAK90642.1"/>
    </source>
</evidence>
<dbReference type="InterPro" id="IPR029787">
    <property type="entry name" value="Nucleotide_cyclase"/>
</dbReference>
<dbReference type="PROSITE" id="PS50887">
    <property type="entry name" value="GGDEF"/>
    <property type="match status" value="1"/>
</dbReference>
<dbReference type="GO" id="GO:1902201">
    <property type="term" value="P:negative regulation of bacterial-type flagellum-dependent cell motility"/>
    <property type="evidence" value="ECO:0007669"/>
    <property type="project" value="TreeGrafter"/>
</dbReference>
<proteinExistence type="predicted"/>
<dbReference type="FunFam" id="3.30.70.270:FF:000001">
    <property type="entry name" value="Diguanylate cyclase domain protein"/>
    <property type="match status" value="1"/>
</dbReference>
<dbReference type="InterPro" id="IPR000160">
    <property type="entry name" value="GGDEF_dom"/>
</dbReference>
<dbReference type="CDD" id="cd12915">
    <property type="entry name" value="PDC2_DGC_like"/>
    <property type="match status" value="1"/>
</dbReference>
<keyword evidence="3" id="KW-0472">Membrane</keyword>
<dbReference type="GO" id="GO:0052621">
    <property type="term" value="F:diguanylate cyclase activity"/>
    <property type="evidence" value="ECO:0007669"/>
    <property type="project" value="UniProtKB-EC"/>
</dbReference>
<dbReference type="EC" id="2.7.7.65" evidence="1"/>
<keyword evidence="3" id="KW-1133">Transmembrane helix</keyword>
<dbReference type="Pfam" id="PF22588">
    <property type="entry name" value="dCache_1_like"/>
    <property type="match status" value="1"/>
</dbReference>
<dbReference type="InterPro" id="IPR043128">
    <property type="entry name" value="Rev_trsase/Diguanyl_cyclase"/>
</dbReference>
<dbReference type="AlphaFoldDB" id="A0A158D7J7"/>
<protein>
    <recommendedName>
        <fullName evidence="1">diguanylate cyclase</fullName>
        <ecNumber evidence="1">2.7.7.65</ecNumber>
    </recommendedName>
</protein>
<organism evidence="5 6">
    <name type="scientific">Caballeronia calidae</name>
    <dbReference type="NCBI Taxonomy" id="1777139"/>
    <lineage>
        <taxon>Bacteria</taxon>
        <taxon>Pseudomonadati</taxon>
        <taxon>Pseudomonadota</taxon>
        <taxon>Betaproteobacteria</taxon>
        <taxon>Burkholderiales</taxon>
        <taxon>Burkholderiaceae</taxon>
        <taxon>Caballeronia</taxon>
    </lineage>
</organism>
<dbReference type="CDD" id="cd01949">
    <property type="entry name" value="GGDEF"/>
    <property type="match status" value="1"/>
</dbReference>
<comment type="caution">
    <text evidence="5">The sequence shown here is derived from an EMBL/GenBank/DDBJ whole genome shotgun (WGS) entry which is preliminary data.</text>
</comment>
<dbReference type="PANTHER" id="PTHR45138:SF9">
    <property type="entry name" value="DIGUANYLATE CYCLASE DGCM-RELATED"/>
    <property type="match status" value="1"/>
</dbReference>
<evidence type="ECO:0000259" key="4">
    <source>
        <dbReference type="PROSITE" id="PS50887"/>
    </source>
</evidence>
<dbReference type="Pfam" id="PF00990">
    <property type="entry name" value="GGDEF"/>
    <property type="match status" value="1"/>
</dbReference>
<dbReference type="GO" id="GO:0043709">
    <property type="term" value="P:cell adhesion involved in single-species biofilm formation"/>
    <property type="evidence" value="ECO:0007669"/>
    <property type="project" value="TreeGrafter"/>
</dbReference>
<dbReference type="EMBL" id="FCOX02000028">
    <property type="protein sequence ID" value="SAK90642.1"/>
    <property type="molecule type" value="Genomic_DNA"/>
</dbReference>
<keyword evidence="3" id="KW-0812">Transmembrane</keyword>
<feature type="domain" description="GGDEF" evidence="4">
    <location>
        <begin position="371"/>
        <end position="507"/>
    </location>
</feature>
<dbReference type="CDD" id="cd12914">
    <property type="entry name" value="PDC1_DGC_like"/>
    <property type="match status" value="1"/>
</dbReference>
<feature type="transmembrane region" description="Helical" evidence="3">
    <location>
        <begin position="302"/>
        <end position="325"/>
    </location>
</feature>
<name>A0A158D7J7_9BURK</name>
<dbReference type="SMART" id="SM00267">
    <property type="entry name" value="GGDEF"/>
    <property type="match status" value="1"/>
</dbReference>
<evidence type="ECO:0000313" key="6">
    <source>
        <dbReference type="Proteomes" id="UP000071859"/>
    </source>
</evidence>
<dbReference type="Proteomes" id="UP000071859">
    <property type="component" value="Unassembled WGS sequence"/>
</dbReference>
<evidence type="ECO:0000256" key="3">
    <source>
        <dbReference type="SAM" id="Phobius"/>
    </source>
</evidence>
<dbReference type="InterPro" id="IPR050469">
    <property type="entry name" value="Diguanylate_Cyclase"/>
</dbReference>
<dbReference type="InterPro" id="IPR054327">
    <property type="entry name" value="His-kinase-like_sensor"/>
</dbReference>
<reference evidence="5" key="1">
    <citation type="submission" date="2016-01" db="EMBL/GenBank/DDBJ databases">
        <authorList>
            <person name="Peeters C."/>
        </authorList>
    </citation>
    <scope>NUCLEOTIDE SEQUENCE</scope>
    <source>
        <strain evidence="5">LMG 29321</strain>
    </source>
</reference>
<accession>A0A158D7J7</accession>
<feature type="transmembrane region" description="Helical" evidence="3">
    <location>
        <begin position="27"/>
        <end position="48"/>
    </location>
</feature>
<keyword evidence="6" id="KW-1185">Reference proteome</keyword>
<comment type="catalytic activity">
    <reaction evidence="2">
        <text>2 GTP = 3',3'-c-di-GMP + 2 diphosphate</text>
        <dbReference type="Rhea" id="RHEA:24898"/>
        <dbReference type="ChEBI" id="CHEBI:33019"/>
        <dbReference type="ChEBI" id="CHEBI:37565"/>
        <dbReference type="ChEBI" id="CHEBI:58805"/>
        <dbReference type="EC" id="2.7.7.65"/>
    </reaction>
</comment>
<evidence type="ECO:0000256" key="2">
    <source>
        <dbReference type="ARBA" id="ARBA00034247"/>
    </source>
</evidence>
<sequence>MAIDNNCTNPSPNAPTPSRPRFSAPNIIVLCGTVIALAMVGLCALVLYQGRLDALERARDTSRNLALLAERDIERNFELYELSLQAVVEGVHRADVSALPPQLRNDVLFDRAATARDLGSILVLDVNGNIVIDSGSIVPRPANFADRRYFTVQRDHPDTGLFISSPFASRLRGGAPSIALSRRLSNPDGSFAGVAMLAINLEYFRTLFAGLSLGPHGAVSLISQDGMMIMRQPFDAQIIGRDITHADTYKRFRKAAQGSFSETSSLDGRRRLYYFRNFPKLPLIIMVAEGEEDVYAAWHRRAVIIGSSMGVLAIGFIILSFVLAAQFRRRMRAESELQLLARTDGLTGLHNRRTLGEILDQEWRRARRTRSLFSLLFVDIDRFKAFNDAYGHQAGDDALAAVARCIGDNIRRPADTAARYGGEEFIVVLPDTPTEGAARIAERIRAAISDLSIEHAGSEFGRVTASIGLASWRPERDDDVSTLIRAADEALYDAKASGRNRVMQAGPV</sequence>
<dbReference type="PANTHER" id="PTHR45138">
    <property type="entry name" value="REGULATORY COMPONENTS OF SENSORY TRANSDUCTION SYSTEM"/>
    <property type="match status" value="1"/>
</dbReference>
<dbReference type="Gene3D" id="3.30.450.20">
    <property type="entry name" value="PAS domain"/>
    <property type="match status" value="2"/>
</dbReference>